<dbReference type="InterPro" id="IPR009093">
    <property type="entry name" value="P22_tailspike_N"/>
</dbReference>
<comment type="caution">
    <text evidence="2">The sequence shown here is derived from an EMBL/GenBank/DDBJ whole genome shotgun (WGS) entry which is preliminary data.</text>
</comment>
<dbReference type="Proteomes" id="UP000225605">
    <property type="component" value="Unassembled WGS sequence"/>
</dbReference>
<evidence type="ECO:0000313" key="2">
    <source>
        <dbReference type="EMBL" id="PHM26531.1"/>
    </source>
</evidence>
<name>A0A2D0IX98_9GAMM</name>
<evidence type="ECO:0000313" key="5">
    <source>
        <dbReference type="Proteomes" id="UP000283568"/>
    </source>
</evidence>
<protein>
    <submittedName>
        <fullName evidence="3">Head binding protein</fullName>
    </submittedName>
</protein>
<evidence type="ECO:0000313" key="4">
    <source>
        <dbReference type="Proteomes" id="UP000225605"/>
    </source>
</evidence>
<organism evidence="2 4">
    <name type="scientific">Xenorhabdus ehlersii</name>
    <dbReference type="NCBI Taxonomy" id="290111"/>
    <lineage>
        <taxon>Bacteria</taxon>
        <taxon>Pseudomonadati</taxon>
        <taxon>Pseudomonadota</taxon>
        <taxon>Gammaproteobacteria</taxon>
        <taxon>Enterobacterales</taxon>
        <taxon>Morganellaceae</taxon>
        <taxon>Xenorhabdus</taxon>
    </lineage>
</organism>
<evidence type="ECO:0000313" key="3">
    <source>
        <dbReference type="EMBL" id="RKE91776.1"/>
    </source>
</evidence>
<accession>A0A2D0IX98</accession>
<reference evidence="3 5" key="2">
    <citation type="submission" date="2018-09" db="EMBL/GenBank/DDBJ databases">
        <title>Genomic Encyclopedia of Archaeal and Bacterial Type Strains, Phase II (KMG-II): from individual species to whole genera.</title>
        <authorList>
            <person name="Goeker M."/>
        </authorList>
    </citation>
    <scope>NUCLEOTIDE SEQUENCE [LARGE SCALE GENOMIC DNA]</scope>
    <source>
        <strain evidence="3 5">DSM 16337</strain>
    </source>
</reference>
<dbReference type="Proteomes" id="UP000283568">
    <property type="component" value="Unassembled WGS sequence"/>
</dbReference>
<keyword evidence="5" id="KW-1185">Reference proteome</keyword>
<dbReference type="Gene3D" id="2.170.14.10">
    <property type="entry name" value="Phage P22 tailspike-like, N-terminal domain"/>
    <property type="match status" value="1"/>
</dbReference>
<gene>
    <name evidence="3" type="ORF">BDE27_2050</name>
    <name evidence="2" type="ORF">Xehl_00872</name>
</gene>
<dbReference type="SUPFAM" id="SSF51327">
    <property type="entry name" value="Head-binding domain of phage P22 tailspike protein"/>
    <property type="match status" value="1"/>
</dbReference>
<dbReference type="RefSeq" id="WP_244208742.1">
    <property type="nucleotide sequence ID" value="NZ_CAWNOJ010000042.1"/>
</dbReference>
<sequence>MSEIIPNVVVSMPSQLFTMARSFKACSNGRIYIGKIDTDPTISDNQIQVYLERENGAHIPTSQPIIINAAGYPVYAGQIAKFVTVEGHSMAVYDSYGAQQHYIPNVLKYDPDQFQIQLSEPDGSSKVGFIQDSADAMPSNLEYKASQLFTFDDFIPDSVKGNTETIDCSAYIQIAIERGFAAGRKVCGVSGKKYGISSTILIPQNFDSTFVKAQRQEIDGQGCVFNMLTDVTLFESGYYDNGVLKSNYGTILDSHYSKYIDLHGFSIVSKVGNLTAPTMRIQDWHHDSKIRDISCNCSATLLKSNNNYFTLFDSLTGEYPVEKVGDRFVFEGFHNLNKMNRLIATNAVTGYRFDGPVTALQMSQVSFEGQSVGVQFKATVYDLYIDGAYIENISNAAIVFAGYVHSSAIYNSYVNFQNDTNMRLVVYTPSPANQFYIDRSVRFQDMPSISNIVSGLDNTYGAGFTVDRPTDLASSINDFLLDNTHIGIHIGWRQEKIFGQIVGNVINHRITGNYAGQYSDGLQSSNGFEWINTSSTTLLLRTRAVRSLTEMLYVNISVEYVGGTKAVSGLFVAGKLYEFTSTGVKFTLNLALNSDNPPYVQIEGANNLVTGIITDVKGEIRIL</sequence>
<proteinExistence type="predicted"/>
<reference evidence="2 4" key="1">
    <citation type="journal article" date="2017" name="Nat. Microbiol.">
        <title>Natural product diversity associated with the nematode symbionts Photorhabdus and Xenorhabdus.</title>
        <authorList>
            <person name="Tobias N.J."/>
            <person name="Wolff H."/>
            <person name="Djahanschiri B."/>
            <person name="Grundmann F."/>
            <person name="Kronenwerth M."/>
            <person name="Shi Y.M."/>
            <person name="Simonyi S."/>
            <person name="Grun P."/>
            <person name="Shapiro-Ilan D."/>
            <person name="Pidot S.J."/>
            <person name="Stinear T.P."/>
            <person name="Ebersberger I."/>
            <person name="Bode H.B."/>
        </authorList>
    </citation>
    <scope>NUCLEOTIDE SEQUENCE [LARGE SCALE GENOMIC DNA]</scope>
    <source>
        <strain evidence="2 4">DSM 16337</strain>
    </source>
</reference>
<dbReference type="EMBL" id="NIBT01000003">
    <property type="protein sequence ID" value="PHM26531.1"/>
    <property type="molecule type" value="Genomic_DNA"/>
</dbReference>
<dbReference type="InterPro" id="IPR036730">
    <property type="entry name" value="P22_tailspike_N_sf"/>
</dbReference>
<dbReference type="AlphaFoldDB" id="A0A2D0IX98"/>
<evidence type="ECO:0000259" key="1">
    <source>
        <dbReference type="Pfam" id="PF09008"/>
    </source>
</evidence>
<dbReference type="EMBL" id="RAQI01000002">
    <property type="protein sequence ID" value="RKE91776.1"/>
    <property type="molecule type" value="Genomic_DNA"/>
</dbReference>
<feature type="domain" description="Bacteriophage P22 tailspike N-terminal" evidence="1">
    <location>
        <begin position="1"/>
        <end position="113"/>
    </location>
</feature>
<dbReference type="Pfam" id="PF09008">
    <property type="entry name" value="Head_binding"/>
    <property type="match status" value="1"/>
</dbReference>